<proteinExistence type="predicted"/>
<dbReference type="Proteomes" id="UP000054217">
    <property type="component" value="Unassembled WGS sequence"/>
</dbReference>
<dbReference type="HOGENOM" id="CLU_2264830_0_0_1"/>
<protein>
    <submittedName>
        <fullName evidence="1">Uncharacterized protein</fullName>
    </submittedName>
</protein>
<sequence>MLSCADSRTDCSRLHAVRAIDGHSWRTAIQRICSSARERALSLVANECLGGRGGSPTASHFQMEVGMDWYSPRLVSQLEGPSICHPVQQVTRGVGVLHTLVSA</sequence>
<dbReference type="EMBL" id="KN832007">
    <property type="protein sequence ID" value="KIN99180.1"/>
    <property type="molecule type" value="Genomic_DNA"/>
</dbReference>
<organism evidence="1 2">
    <name type="scientific">Pisolithus tinctorius Marx 270</name>
    <dbReference type="NCBI Taxonomy" id="870435"/>
    <lineage>
        <taxon>Eukaryota</taxon>
        <taxon>Fungi</taxon>
        <taxon>Dikarya</taxon>
        <taxon>Basidiomycota</taxon>
        <taxon>Agaricomycotina</taxon>
        <taxon>Agaricomycetes</taxon>
        <taxon>Agaricomycetidae</taxon>
        <taxon>Boletales</taxon>
        <taxon>Sclerodermatineae</taxon>
        <taxon>Pisolithaceae</taxon>
        <taxon>Pisolithus</taxon>
    </lineage>
</organism>
<evidence type="ECO:0000313" key="2">
    <source>
        <dbReference type="Proteomes" id="UP000054217"/>
    </source>
</evidence>
<accession>A0A0C3NUT0</accession>
<dbReference type="InParanoid" id="A0A0C3NUT0"/>
<dbReference type="AlphaFoldDB" id="A0A0C3NUT0"/>
<keyword evidence="2" id="KW-1185">Reference proteome</keyword>
<name>A0A0C3NUT0_PISTI</name>
<gene>
    <name evidence="1" type="ORF">M404DRAFT_818034</name>
</gene>
<evidence type="ECO:0000313" key="1">
    <source>
        <dbReference type="EMBL" id="KIN99180.1"/>
    </source>
</evidence>
<reference evidence="2" key="2">
    <citation type="submission" date="2015-01" db="EMBL/GenBank/DDBJ databases">
        <title>Evolutionary Origins and Diversification of the Mycorrhizal Mutualists.</title>
        <authorList>
            <consortium name="DOE Joint Genome Institute"/>
            <consortium name="Mycorrhizal Genomics Consortium"/>
            <person name="Kohler A."/>
            <person name="Kuo A."/>
            <person name="Nagy L.G."/>
            <person name="Floudas D."/>
            <person name="Copeland A."/>
            <person name="Barry K.W."/>
            <person name="Cichocki N."/>
            <person name="Veneault-Fourrey C."/>
            <person name="LaButti K."/>
            <person name="Lindquist E.A."/>
            <person name="Lipzen A."/>
            <person name="Lundell T."/>
            <person name="Morin E."/>
            <person name="Murat C."/>
            <person name="Riley R."/>
            <person name="Ohm R."/>
            <person name="Sun H."/>
            <person name="Tunlid A."/>
            <person name="Henrissat B."/>
            <person name="Grigoriev I.V."/>
            <person name="Hibbett D.S."/>
            <person name="Martin F."/>
        </authorList>
    </citation>
    <scope>NUCLEOTIDE SEQUENCE [LARGE SCALE GENOMIC DNA]</scope>
    <source>
        <strain evidence="2">Marx 270</strain>
    </source>
</reference>
<reference evidence="1 2" key="1">
    <citation type="submission" date="2014-04" db="EMBL/GenBank/DDBJ databases">
        <authorList>
            <consortium name="DOE Joint Genome Institute"/>
            <person name="Kuo A."/>
            <person name="Kohler A."/>
            <person name="Costa M.D."/>
            <person name="Nagy L.G."/>
            <person name="Floudas D."/>
            <person name="Copeland A."/>
            <person name="Barry K.W."/>
            <person name="Cichocki N."/>
            <person name="Veneault-Fourrey C."/>
            <person name="LaButti K."/>
            <person name="Lindquist E.A."/>
            <person name="Lipzen A."/>
            <person name="Lundell T."/>
            <person name="Morin E."/>
            <person name="Murat C."/>
            <person name="Sun H."/>
            <person name="Tunlid A."/>
            <person name="Henrissat B."/>
            <person name="Grigoriev I.V."/>
            <person name="Hibbett D.S."/>
            <person name="Martin F."/>
            <person name="Nordberg H.P."/>
            <person name="Cantor M.N."/>
            <person name="Hua S.X."/>
        </authorList>
    </citation>
    <scope>NUCLEOTIDE SEQUENCE [LARGE SCALE GENOMIC DNA]</scope>
    <source>
        <strain evidence="1 2">Marx 270</strain>
    </source>
</reference>